<dbReference type="PROSITE" id="PS51352">
    <property type="entry name" value="THIOREDOXIN_2"/>
    <property type="match status" value="1"/>
</dbReference>
<dbReference type="PANTHER" id="PTHR45663">
    <property type="entry name" value="GEO12009P1"/>
    <property type="match status" value="1"/>
</dbReference>
<dbReference type="EMBL" id="MLBF01000036">
    <property type="protein sequence ID" value="OLN29087.1"/>
    <property type="molecule type" value="Genomic_DNA"/>
</dbReference>
<reference evidence="4 5" key="1">
    <citation type="submission" date="2016-09" db="EMBL/GenBank/DDBJ databases">
        <title>Complete genome of Desulfosporosinus sp. OL.</title>
        <authorList>
            <person name="Mardanov A."/>
            <person name="Beletsky A."/>
            <person name="Panova A."/>
            <person name="Karnachuk O."/>
            <person name="Ravin N."/>
        </authorList>
    </citation>
    <scope>NUCLEOTIDE SEQUENCE [LARGE SCALE GENOMIC DNA]</scope>
    <source>
        <strain evidence="4 5">OL</strain>
    </source>
</reference>
<evidence type="ECO:0000256" key="2">
    <source>
        <dbReference type="ARBA" id="ARBA00023284"/>
    </source>
</evidence>
<keyword evidence="5" id="KW-1185">Reference proteome</keyword>
<organism evidence="4 5">
    <name type="scientific">Desulfosporosinus metallidurans</name>
    <dbReference type="NCBI Taxonomy" id="1888891"/>
    <lineage>
        <taxon>Bacteria</taxon>
        <taxon>Bacillati</taxon>
        <taxon>Bacillota</taxon>
        <taxon>Clostridia</taxon>
        <taxon>Eubacteriales</taxon>
        <taxon>Desulfitobacteriaceae</taxon>
        <taxon>Desulfosporosinus</taxon>
    </lineage>
</organism>
<evidence type="ECO:0000259" key="3">
    <source>
        <dbReference type="PROSITE" id="PS51352"/>
    </source>
</evidence>
<dbReference type="OrthoDB" id="9790390at2"/>
<dbReference type="GO" id="GO:0015035">
    <property type="term" value="F:protein-disulfide reductase activity"/>
    <property type="evidence" value="ECO:0007669"/>
    <property type="project" value="TreeGrafter"/>
</dbReference>
<protein>
    <submittedName>
        <fullName evidence="4">Thioredoxin</fullName>
    </submittedName>
</protein>
<dbReference type="PANTHER" id="PTHR45663:SF11">
    <property type="entry name" value="GEO12009P1"/>
    <property type="match status" value="1"/>
</dbReference>
<accession>A0A1Q8QP30</accession>
<dbReference type="Pfam" id="PF00085">
    <property type="entry name" value="Thioredoxin"/>
    <property type="match status" value="1"/>
</dbReference>
<gene>
    <name evidence="4" type="ORF">DSOL_3748</name>
</gene>
<evidence type="ECO:0000313" key="4">
    <source>
        <dbReference type="EMBL" id="OLN29087.1"/>
    </source>
</evidence>
<dbReference type="GO" id="GO:0005829">
    <property type="term" value="C:cytosol"/>
    <property type="evidence" value="ECO:0007669"/>
    <property type="project" value="TreeGrafter"/>
</dbReference>
<dbReference type="STRING" id="1888891.DSOL_3748"/>
<dbReference type="Gene3D" id="3.40.30.10">
    <property type="entry name" value="Glutaredoxin"/>
    <property type="match status" value="1"/>
</dbReference>
<evidence type="ECO:0000256" key="1">
    <source>
        <dbReference type="ARBA" id="ARBA00008987"/>
    </source>
</evidence>
<dbReference type="SUPFAM" id="SSF52833">
    <property type="entry name" value="Thioredoxin-like"/>
    <property type="match status" value="1"/>
</dbReference>
<dbReference type="CDD" id="cd02947">
    <property type="entry name" value="TRX_family"/>
    <property type="match status" value="1"/>
</dbReference>
<keyword evidence="2" id="KW-0676">Redox-active center</keyword>
<comment type="caution">
    <text evidence="4">The sequence shown here is derived from an EMBL/GenBank/DDBJ whole genome shotgun (WGS) entry which is preliminary data.</text>
</comment>
<dbReference type="InterPro" id="IPR013766">
    <property type="entry name" value="Thioredoxin_domain"/>
</dbReference>
<dbReference type="Proteomes" id="UP000186102">
    <property type="component" value="Unassembled WGS sequence"/>
</dbReference>
<feature type="domain" description="Thioredoxin" evidence="3">
    <location>
        <begin position="1"/>
        <end position="102"/>
    </location>
</feature>
<dbReference type="GO" id="GO:0045454">
    <property type="term" value="P:cell redox homeostasis"/>
    <property type="evidence" value="ECO:0007669"/>
    <property type="project" value="TreeGrafter"/>
</dbReference>
<proteinExistence type="inferred from homology"/>
<sequence>MIKEIFSGKLPSVLNNPTPFALEFGSEKSPNCQRLHSIVEHVSDTLQDKVEIYYVNVDKVPEVKDKYQVQDLPTMILFKDGKPQDTMVGYHPEQEVHSFLIQ</sequence>
<dbReference type="RefSeq" id="WP_075366184.1">
    <property type="nucleotide sequence ID" value="NZ_MLBF01000036.1"/>
</dbReference>
<evidence type="ECO:0000313" key="5">
    <source>
        <dbReference type="Proteomes" id="UP000186102"/>
    </source>
</evidence>
<name>A0A1Q8QP30_9FIRM</name>
<dbReference type="AlphaFoldDB" id="A0A1Q8QP30"/>
<dbReference type="InterPro" id="IPR036249">
    <property type="entry name" value="Thioredoxin-like_sf"/>
</dbReference>
<comment type="similarity">
    <text evidence="1">Belongs to the thioredoxin family.</text>
</comment>